<sequence>MDPALDALVDAVESGSVDLADAALRRDSAVPPPTVHLLHKHLRQPYIGSVATRPFRRGADAAAAVTRLGLLPSVTLATRLVVVWEYADLCAALDFPGGPFPLGLVVLDADLTDHVVHWHPFQLRGDPIRPEWGPVLRHPAAQLPAPVAELLALWRELRRHDVTETRAKLEGAGFVITWAADLAASTATAPRGLTRRD</sequence>
<evidence type="ECO:0000313" key="1">
    <source>
        <dbReference type="EMBL" id="MBW0137674.1"/>
    </source>
</evidence>
<dbReference type="EMBL" id="JADQDK010000001">
    <property type="protein sequence ID" value="MBW0137674.1"/>
    <property type="molecule type" value="Genomic_DNA"/>
</dbReference>
<comment type="caution">
    <text evidence="1">The sequence shown here is derived from an EMBL/GenBank/DDBJ whole genome shotgun (WGS) entry which is preliminary data.</text>
</comment>
<reference evidence="1 2" key="1">
    <citation type="submission" date="2020-11" db="EMBL/GenBank/DDBJ databases">
        <title>Pseudonocardia abyssalis sp. nov. and Pseudonocardia oceani sp. nov., description and phylogenomic analysis of two novel actinomycetes isolated from the deep Southern Ocean.</title>
        <authorList>
            <person name="Parra J."/>
        </authorList>
    </citation>
    <scope>NUCLEOTIDE SEQUENCE [LARGE SCALE GENOMIC DNA]</scope>
    <source>
        <strain evidence="1 2">KRD-168</strain>
    </source>
</reference>
<evidence type="ECO:0000313" key="2">
    <source>
        <dbReference type="Proteomes" id="UP000694287"/>
    </source>
</evidence>
<accession>A0ABS6UZK5</accession>
<protein>
    <submittedName>
        <fullName evidence="1">Uncharacterized protein</fullName>
    </submittedName>
</protein>
<keyword evidence="2" id="KW-1185">Reference proteome</keyword>
<dbReference type="RefSeq" id="WP_218601028.1">
    <property type="nucleotide sequence ID" value="NZ_JADQDJ010000009.1"/>
</dbReference>
<organism evidence="1 2">
    <name type="scientific">Pseudonocardia abyssalis</name>
    <dbReference type="NCBI Taxonomy" id="2792008"/>
    <lineage>
        <taxon>Bacteria</taxon>
        <taxon>Bacillati</taxon>
        <taxon>Actinomycetota</taxon>
        <taxon>Actinomycetes</taxon>
        <taxon>Pseudonocardiales</taxon>
        <taxon>Pseudonocardiaceae</taxon>
        <taxon>Pseudonocardia</taxon>
    </lineage>
</organism>
<proteinExistence type="predicted"/>
<dbReference type="Proteomes" id="UP000694287">
    <property type="component" value="Unassembled WGS sequence"/>
</dbReference>
<gene>
    <name evidence="1" type="ORF">I4I81_25925</name>
</gene>
<name>A0ABS6UZK5_9PSEU</name>